<dbReference type="SUPFAM" id="SSF81606">
    <property type="entry name" value="PP2C-like"/>
    <property type="match status" value="1"/>
</dbReference>
<dbReference type="EMBL" id="JAQMLV010000017">
    <property type="protein sequence ID" value="MDB8745663.1"/>
    <property type="molecule type" value="Genomic_DNA"/>
</dbReference>
<name>A0AAW6E954_9FIRM</name>
<comment type="caution">
    <text evidence="2">The sequence shown here is derived from an EMBL/GenBank/DDBJ whole genome shotgun (WGS) entry which is preliminary data.</text>
</comment>
<dbReference type="AlphaFoldDB" id="A0AAW6E954"/>
<evidence type="ECO:0000313" key="3">
    <source>
        <dbReference type="Proteomes" id="UP001211015"/>
    </source>
</evidence>
<evidence type="ECO:0000259" key="1">
    <source>
        <dbReference type="PROSITE" id="PS51746"/>
    </source>
</evidence>
<gene>
    <name evidence="2" type="ORF">PNU62_11600</name>
</gene>
<dbReference type="SMART" id="SM00331">
    <property type="entry name" value="PP2C_SIG"/>
    <property type="match status" value="1"/>
</dbReference>
<feature type="domain" description="PPM-type phosphatase" evidence="1">
    <location>
        <begin position="4"/>
        <end position="255"/>
    </location>
</feature>
<dbReference type="SMART" id="SM00332">
    <property type="entry name" value="PP2Cc"/>
    <property type="match status" value="1"/>
</dbReference>
<evidence type="ECO:0000313" key="2">
    <source>
        <dbReference type="EMBL" id="MDB8745663.1"/>
    </source>
</evidence>
<dbReference type="CDD" id="cd00143">
    <property type="entry name" value="PP2Cc"/>
    <property type="match status" value="1"/>
</dbReference>
<dbReference type="PROSITE" id="PS51746">
    <property type="entry name" value="PPM_2"/>
    <property type="match status" value="1"/>
</dbReference>
<dbReference type="InterPro" id="IPR036457">
    <property type="entry name" value="PPM-type-like_dom_sf"/>
</dbReference>
<dbReference type="InterPro" id="IPR001932">
    <property type="entry name" value="PPM-type_phosphatase-like_dom"/>
</dbReference>
<proteinExistence type="predicted"/>
<reference evidence="2" key="1">
    <citation type="submission" date="2023-01" db="EMBL/GenBank/DDBJ databases">
        <title>Human gut microbiome strain richness.</title>
        <authorList>
            <person name="Chen-Liaw A."/>
        </authorList>
    </citation>
    <scope>NUCLEOTIDE SEQUENCE</scope>
    <source>
        <strain evidence="2">1001275st1_F4_1001275B_160808</strain>
    </source>
</reference>
<protein>
    <submittedName>
        <fullName evidence="2">Serine/threonine-protein phosphatase</fullName>
    </submittedName>
</protein>
<organism evidence="2 3">
    <name type="scientific">Ruminococcus bicirculans</name>
    <name type="common">ex Wegman et al. 2014</name>
    <dbReference type="NCBI Taxonomy" id="1160721"/>
    <lineage>
        <taxon>Bacteria</taxon>
        <taxon>Bacillati</taxon>
        <taxon>Bacillota</taxon>
        <taxon>Clostridia</taxon>
        <taxon>Eubacteriales</taxon>
        <taxon>Oscillospiraceae</taxon>
        <taxon>Ruminococcus</taxon>
    </lineage>
</organism>
<dbReference type="Gene3D" id="3.60.40.10">
    <property type="entry name" value="PPM-type phosphatase domain"/>
    <property type="match status" value="1"/>
</dbReference>
<dbReference type="Pfam" id="PF13672">
    <property type="entry name" value="PP2C_2"/>
    <property type="match status" value="1"/>
</dbReference>
<dbReference type="RefSeq" id="WP_195389062.1">
    <property type="nucleotide sequence ID" value="NZ_JADNGL010000022.1"/>
</dbReference>
<dbReference type="Proteomes" id="UP001211015">
    <property type="component" value="Unassembled WGS sequence"/>
</dbReference>
<accession>A0AAW6E954</accession>
<sequence length="257" mass="28059">MAYLVSARSNRGNVKENNQDACTVKTASTALGEVAFGLICDGMGGLSEGEIASATVISAFSDWFYNALPFQLGADNFSGQLFSSWNNIIDICNKKLHTYGESRGIKLGTTCCGVLVAQGRYYVINIGDSRLYAVTNKSLSQLTEDQTFVAREVREGRMTPEQAEQDPRKSVLLQCIGASNSVTPQFIEGAVTQDTAFLLCSDGFRHLVSDKELLRSYAPKVLKDKDTADRNSDELIRLNMERGESDNITAAVIKVTI</sequence>